<feature type="domain" description="VOC" evidence="1">
    <location>
        <begin position="2"/>
        <end position="115"/>
    </location>
</feature>
<dbReference type="PROSITE" id="PS51819">
    <property type="entry name" value="VOC"/>
    <property type="match status" value="1"/>
</dbReference>
<dbReference type="Gene3D" id="3.10.180.10">
    <property type="entry name" value="2,3-Dihydroxybiphenyl 1,2-Dioxygenase, domain 1"/>
    <property type="match status" value="1"/>
</dbReference>
<organism evidence="2 3">
    <name type="scientific">Vibrio casei</name>
    <dbReference type="NCBI Taxonomy" id="673372"/>
    <lineage>
        <taxon>Bacteria</taxon>
        <taxon>Pseudomonadati</taxon>
        <taxon>Pseudomonadota</taxon>
        <taxon>Gammaproteobacteria</taxon>
        <taxon>Vibrionales</taxon>
        <taxon>Vibrionaceae</taxon>
        <taxon>Vibrio</taxon>
    </lineage>
</organism>
<dbReference type="InterPro" id="IPR029068">
    <property type="entry name" value="Glyas_Bleomycin-R_OHBP_Dase"/>
</dbReference>
<dbReference type="Proteomes" id="UP000252479">
    <property type="component" value="Unassembled WGS sequence"/>
</dbReference>
<comment type="caution">
    <text evidence="2">The sequence shown here is derived from an EMBL/GenBank/DDBJ whole genome shotgun (WGS) entry which is preliminary data.</text>
</comment>
<evidence type="ECO:0000313" key="3">
    <source>
        <dbReference type="Proteomes" id="UP000252479"/>
    </source>
</evidence>
<dbReference type="Pfam" id="PF00903">
    <property type="entry name" value="Glyoxalase"/>
    <property type="match status" value="1"/>
</dbReference>
<dbReference type="OrthoDB" id="9803104at2"/>
<gene>
    <name evidence="2" type="ORF">CIK83_15935</name>
</gene>
<proteinExistence type="predicted"/>
<dbReference type="GeneID" id="303190414"/>
<dbReference type="AlphaFoldDB" id="A0A368LJR3"/>
<keyword evidence="3" id="KW-1185">Reference proteome</keyword>
<dbReference type="InterPro" id="IPR004360">
    <property type="entry name" value="Glyas_Fos-R_dOase_dom"/>
</dbReference>
<sequence length="116" mass="13041">MKVKRIVANVAAVNLDDATLFYESIFDLTLEMDHGWIKTYSSGEKMTTQISVASEGGSGTPVPDLSIEVDELEMVLQRVISADIHIEYGPVLEQWGGRRFYIRDPFGKLINVLQHQ</sequence>
<evidence type="ECO:0000259" key="1">
    <source>
        <dbReference type="PROSITE" id="PS51819"/>
    </source>
</evidence>
<dbReference type="SUPFAM" id="SSF54593">
    <property type="entry name" value="Glyoxalase/Bleomycin resistance protein/Dihydroxybiphenyl dioxygenase"/>
    <property type="match status" value="1"/>
</dbReference>
<name>A0A368LJR3_9VIBR</name>
<evidence type="ECO:0000313" key="2">
    <source>
        <dbReference type="EMBL" id="RCS70876.1"/>
    </source>
</evidence>
<reference evidence="2 3" key="1">
    <citation type="journal article" date="2017" name="Elife">
        <title>Extensive horizontal gene transfer in cheese-associated bacteria.</title>
        <authorList>
            <person name="Bonham K.S."/>
            <person name="Wolfe B.E."/>
            <person name="Dutton R.J."/>
        </authorList>
    </citation>
    <scope>NUCLEOTIDE SEQUENCE [LARGE SCALE GENOMIC DNA]</scope>
    <source>
        <strain evidence="2 3">JB196</strain>
    </source>
</reference>
<accession>A0A368LJR3</accession>
<dbReference type="EMBL" id="QPGL01000002">
    <property type="protein sequence ID" value="RCS70876.1"/>
    <property type="molecule type" value="Genomic_DNA"/>
</dbReference>
<dbReference type="RefSeq" id="WP_086963009.1">
    <property type="nucleotide sequence ID" value="NZ_AP018681.1"/>
</dbReference>
<dbReference type="InterPro" id="IPR037523">
    <property type="entry name" value="VOC_core"/>
</dbReference>
<protein>
    <submittedName>
        <fullName evidence="2">Glyoxalase</fullName>
    </submittedName>
</protein>